<evidence type="ECO:0000256" key="1">
    <source>
        <dbReference type="SAM" id="MobiDB-lite"/>
    </source>
</evidence>
<accession>A0A8S1VKW9</accession>
<dbReference type="OrthoDB" id="10289371at2759"/>
<dbReference type="AlphaFoldDB" id="A0A8S1VKW9"/>
<evidence type="ECO:0000313" key="3">
    <source>
        <dbReference type="Proteomes" id="UP000683925"/>
    </source>
</evidence>
<feature type="region of interest" description="Disordered" evidence="1">
    <location>
        <begin position="142"/>
        <end position="177"/>
    </location>
</feature>
<keyword evidence="3" id="KW-1185">Reference proteome</keyword>
<comment type="caution">
    <text evidence="2">The sequence shown here is derived from an EMBL/GenBank/DDBJ whole genome shotgun (WGS) entry which is preliminary data.</text>
</comment>
<name>A0A8S1VKW9_PAROT</name>
<reference evidence="2" key="1">
    <citation type="submission" date="2021-01" db="EMBL/GenBank/DDBJ databases">
        <authorList>
            <consortium name="Genoscope - CEA"/>
            <person name="William W."/>
        </authorList>
    </citation>
    <scope>NUCLEOTIDE SEQUENCE</scope>
</reference>
<evidence type="ECO:0000313" key="2">
    <source>
        <dbReference type="EMBL" id="CAD8175326.1"/>
    </source>
</evidence>
<dbReference type="EMBL" id="CAJJDP010000064">
    <property type="protein sequence ID" value="CAD8175326.1"/>
    <property type="molecule type" value="Genomic_DNA"/>
</dbReference>
<dbReference type="OMA" id="KKCEPDR"/>
<organism evidence="2 3">
    <name type="scientific">Paramecium octaurelia</name>
    <dbReference type="NCBI Taxonomy" id="43137"/>
    <lineage>
        <taxon>Eukaryota</taxon>
        <taxon>Sar</taxon>
        <taxon>Alveolata</taxon>
        <taxon>Ciliophora</taxon>
        <taxon>Intramacronucleata</taxon>
        <taxon>Oligohymenophorea</taxon>
        <taxon>Peniculida</taxon>
        <taxon>Parameciidae</taxon>
        <taxon>Paramecium</taxon>
    </lineage>
</organism>
<sequence length="191" mass="22150">MNYNYKYLVQSPKKQLQPKVTIKYSTAINLDHIPKFSYGSPRSLARQITNLSPTIQLNSSKNKKTVESKSPSPLLESNWLNIKKIKKKIELFENLNYGHPKIFHKLSPDQMIPTQLSIPITAHAEKRIIIKKKCEPDRIARSNTQYSAGRQEMKNNTSPSRILQKRQNKKEPSGELKGWQGQYVEHFDDFI</sequence>
<protein>
    <submittedName>
        <fullName evidence="2">Uncharacterized protein</fullName>
    </submittedName>
</protein>
<gene>
    <name evidence="2" type="ORF">POCTA_138.1.T0650151</name>
</gene>
<proteinExistence type="predicted"/>
<dbReference type="Proteomes" id="UP000683925">
    <property type="component" value="Unassembled WGS sequence"/>
</dbReference>
<feature type="compositionally biased region" description="Polar residues" evidence="1">
    <location>
        <begin position="142"/>
        <end position="161"/>
    </location>
</feature>